<keyword evidence="1" id="KW-0175">Coiled coil</keyword>
<dbReference type="OrthoDB" id="10469755at2759"/>
<evidence type="ECO:0000256" key="1">
    <source>
        <dbReference type="SAM" id="Coils"/>
    </source>
</evidence>
<feature type="coiled-coil region" evidence="1">
    <location>
        <begin position="274"/>
        <end position="315"/>
    </location>
</feature>
<evidence type="ECO:0000313" key="3">
    <source>
        <dbReference type="EMBL" id="PIC48213.1"/>
    </source>
</evidence>
<gene>
    <name evidence="3" type="primary">Cnig_chr_II.g7279</name>
    <name evidence="3" type="ORF">B9Z55_007279</name>
</gene>
<protein>
    <submittedName>
        <fullName evidence="3">Uncharacterized protein</fullName>
    </submittedName>
</protein>
<comment type="caution">
    <text evidence="3">The sequence shown here is derived from an EMBL/GenBank/DDBJ whole genome shotgun (WGS) entry which is preliminary data.</text>
</comment>
<keyword evidence="4" id="KW-1185">Reference proteome</keyword>
<organism evidence="3 4">
    <name type="scientific">Caenorhabditis nigoni</name>
    <dbReference type="NCBI Taxonomy" id="1611254"/>
    <lineage>
        <taxon>Eukaryota</taxon>
        <taxon>Metazoa</taxon>
        <taxon>Ecdysozoa</taxon>
        <taxon>Nematoda</taxon>
        <taxon>Chromadorea</taxon>
        <taxon>Rhabditida</taxon>
        <taxon>Rhabditina</taxon>
        <taxon>Rhabditomorpha</taxon>
        <taxon>Rhabditoidea</taxon>
        <taxon>Rhabditidae</taxon>
        <taxon>Peloderinae</taxon>
        <taxon>Caenorhabditis</taxon>
    </lineage>
</organism>
<feature type="region of interest" description="Disordered" evidence="2">
    <location>
        <begin position="1"/>
        <end position="21"/>
    </location>
</feature>
<proteinExistence type="predicted"/>
<dbReference type="EMBL" id="PDUG01000002">
    <property type="protein sequence ID" value="PIC48213.1"/>
    <property type="molecule type" value="Genomic_DNA"/>
</dbReference>
<feature type="coiled-coil region" evidence="1">
    <location>
        <begin position="65"/>
        <end position="96"/>
    </location>
</feature>
<dbReference type="AlphaFoldDB" id="A0A2G5V8V0"/>
<name>A0A2G5V8V0_9PELO</name>
<dbReference type="Proteomes" id="UP000230233">
    <property type="component" value="Chromosome II"/>
</dbReference>
<evidence type="ECO:0000313" key="4">
    <source>
        <dbReference type="Proteomes" id="UP000230233"/>
    </source>
</evidence>
<reference evidence="4" key="1">
    <citation type="submission" date="2017-10" db="EMBL/GenBank/DDBJ databases">
        <title>Rapid genome shrinkage in a self-fertile nematode reveals novel sperm competition proteins.</title>
        <authorList>
            <person name="Yin D."/>
            <person name="Schwarz E.M."/>
            <person name="Thomas C.G."/>
            <person name="Felde R.L."/>
            <person name="Korf I.F."/>
            <person name="Cutter A.D."/>
            <person name="Schartner C.M."/>
            <person name="Ralston E.J."/>
            <person name="Meyer B.J."/>
            <person name="Haag E.S."/>
        </authorList>
    </citation>
    <scope>NUCLEOTIDE SEQUENCE [LARGE SCALE GENOMIC DNA]</scope>
    <source>
        <strain evidence="4">JU1422</strain>
    </source>
</reference>
<evidence type="ECO:0000256" key="2">
    <source>
        <dbReference type="SAM" id="MobiDB-lite"/>
    </source>
</evidence>
<sequence length="321" mass="37769">MMNGYNNPRPKKRSPPEEPIIVDPELLAQHLECKKAQDKIFALRAQLWDEEAACGSIKNKTEETNIKIRGKIREFREKLKDTKQQRKEEVDEAVREAAKISYEVSLLRDTPREEFERCIEVVLKIEVENAKYRGMIEMIKEDIEEMKAAAAAPVPMETSDSTLNGLSLNSAELNRKLYIEDPIQIPRKLVRAHLLAVKHQKKILRLRTVLGHHKLRHDNAFFRMKSIDEEMEKKRREHPEEMVKIRKAQHDKVERAIQYAAELESRANIMEMVKEKQDVQLNEINEQLRETEEENLELQRNLLALRRELVDAKRQKKQNQS</sequence>
<accession>A0A2G5V8V0</accession>